<accession>A0A0E2DAT9</accession>
<protein>
    <submittedName>
        <fullName evidence="1">Uncharacterized protein</fullName>
    </submittedName>
</protein>
<evidence type="ECO:0000313" key="1">
    <source>
        <dbReference type="EMBL" id="EKR57245.1"/>
    </source>
</evidence>
<name>A0A0E2DAT9_LEPIR</name>
<reference evidence="1 2" key="1">
    <citation type="submission" date="2012-10" db="EMBL/GenBank/DDBJ databases">
        <authorList>
            <person name="Harkins D.M."/>
            <person name="Durkin A.S."/>
            <person name="Brinkac L.M."/>
            <person name="Haft D.H."/>
            <person name="Selengut J.D."/>
            <person name="Sanka R."/>
            <person name="DePew J."/>
            <person name="Purushe J."/>
            <person name="Chanthongthip A."/>
            <person name="Lattana O."/>
            <person name="Phetsouvanh R."/>
            <person name="Newton P.N."/>
            <person name="Vinetz J.M."/>
            <person name="Sutton G.G."/>
            <person name="Nierman W.C."/>
            <person name="Fouts D.E."/>
        </authorList>
    </citation>
    <scope>NUCLEOTIDE SEQUENCE [LARGE SCALE GENOMIC DNA]</scope>
    <source>
        <strain evidence="1 2">UI 12758</strain>
    </source>
</reference>
<evidence type="ECO:0000313" key="2">
    <source>
        <dbReference type="Proteomes" id="UP000001340"/>
    </source>
</evidence>
<proteinExistence type="predicted"/>
<organism evidence="1 2">
    <name type="scientific">Leptospira interrogans str. UI 12758</name>
    <dbReference type="NCBI Taxonomy" id="1049938"/>
    <lineage>
        <taxon>Bacteria</taxon>
        <taxon>Pseudomonadati</taxon>
        <taxon>Spirochaetota</taxon>
        <taxon>Spirochaetia</taxon>
        <taxon>Leptospirales</taxon>
        <taxon>Leptospiraceae</taxon>
        <taxon>Leptospira</taxon>
    </lineage>
</organism>
<sequence>MKLKNIWLVLASFIFLMAGNLLGFGDPSNVMLGLVPATFTDIKPLTEFAKTFNANSQGITDVAALTNGAATTMHSLDEEMVLFAQNTNDYRFLNTMYYKDTKSTLNVYGRILDWGGNGDFSFVGETDDAEFKDVIIDRVAKVISYLAEGYAVSKVLDMSDTNSNSNPESMQIEGCINRIMKTLSYASWYGNKSINGLEFDGFVTELVKAGQVFDAEGGFPDLKSIKELAVNIRTRFGFVNEFWLHDSVKNVLDNYYVGAKEFIAQPSNGDPSIGYNIPSLIGAPLRNNKLDFKTDLWINRHLVPLPTYRDANNIEVPGKTNPKAPDQPTATAVISGGAIFGSKWKSADIKDSSNADSKISYKIVACNRYGRSASFITVTTPIAMVKGRSIVLTITPAGSGETASYYQIFRESQPGNGKFHLIERIAKSSGATTVYSDVNEWIPGCTEGVMGDFNAQSPLNQTRTYQMLRMLPLVQTKFSPNAVYQRKLAGMVEFYGGLVVLQPYRFYLVKNLPTSMAAA</sequence>
<dbReference type="EMBL" id="AHNR02000004">
    <property type="protein sequence ID" value="EKR57245.1"/>
    <property type="molecule type" value="Genomic_DNA"/>
</dbReference>
<dbReference type="AlphaFoldDB" id="A0A0E2DAT9"/>
<comment type="caution">
    <text evidence="1">The sequence shown here is derived from an EMBL/GenBank/DDBJ whole genome shotgun (WGS) entry which is preliminary data.</text>
</comment>
<dbReference type="Proteomes" id="UP000001340">
    <property type="component" value="Unassembled WGS sequence"/>
</dbReference>
<gene>
    <name evidence="1" type="ORF">LEP1GSC105_0181</name>
</gene>